<protein>
    <submittedName>
        <fullName evidence="3">Phage portal protein, PBSX family</fullName>
    </submittedName>
</protein>
<reference evidence="3 4" key="1">
    <citation type="journal article" date="2010" name="Stand. Genomic Sci.">
        <title>Complete genome sequence of Haliangium ochraceum type strain (SMP-2).</title>
        <authorList>
            <consortium name="US DOE Joint Genome Institute (JGI-PGF)"/>
            <person name="Ivanova N."/>
            <person name="Daum C."/>
            <person name="Lang E."/>
            <person name="Abt B."/>
            <person name="Kopitz M."/>
            <person name="Saunders E."/>
            <person name="Lapidus A."/>
            <person name="Lucas S."/>
            <person name="Glavina Del Rio T."/>
            <person name="Nolan M."/>
            <person name="Tice H."/>
            <person name="Copeland A."/>
            <person name="Cheng J.F."/>
            <person name="Chen F."/>
            <person name="Bruce D."/>
            <person name="Goodwin L."/>
            <person name="Pitluck S."/>
            <person name="Mavromatis K."/>
            <person name="Pati A."/>
            <person name="Mikhailova N."/>
            <person name="Chen A."/>
            <person name="Palaniappan K."/>
            <person name="Land M."/>
            <person name="Hauser L."/>
            <person name="Chang Y.J."/>
            <person name="Jeffries C.D."/>
            <person name="Detter J.C."/>
            <person name="Brettin T."/>
            <person name="Rohde M."/>
            <person name="Goker M."/>
            <person name="Bristow J."/>
            <person name="Markowitz V."/>
            <person name="Eisen J.A."/>
            <person name="Hugenholtz P."/>
            <person name="Kyrpides N.C."/>
            <person name="Klenk H.P."/>
        </authorList>
    </citation>
    <scope>NUCLEOTIDE SEQUENCE [LARGE SCALE GENOMIC DNA]</scope>
    <source>
        <strain evidence="4">DSM 14365 / CIP 107738 / JCM 11303 / AJ 13395 / SMP-2</strain>
    </source>
</reference>
<dbReference type="Pfam" id="PF04860">
    <property type="entry name" value="Phage_portal"/>
    <property type="match status" value="1"/>
</dbReference>
<organism evidence="3 4">
    <name type="scientific">Haliangium ochraceum (strain DSM 14365 / JCM 11303 / SMP-2)</name>
    <dbReference type="NCBI Taxonomy" id="502025"/>
    <lineage>
        <taxon>Bacteria</taxon>
        <taxon>Pseudomonadati</taxon>
        <taxon>Myxococcota</taxon>
        <taxon>Polyangia</taxon>
        <taxon>Haliangiales</taxon>
        <taxon>Kofleriaceae</taxon>
        <taxon>Haliangium</taxon>
    </lineage>
</organism>
<evidence type="ECO:0000313" key="3">
    <source>
        <dbReference type="EMBL" id="ACY13277.1"/>
    </source>
</evidence>
<dbReference type="NCBIfam" id="TIGR01540">
    <property type="entry name" value="portal_PBSX"/>
    <property type="match status" value="1"/>
</dbReference>
<dbReference type="RefSeq" id="WP_012825904.1">
    <property type="nucleotide sequence ID" value="NC_013440.1"/>
</dbReference>
<dbReference type="eggNOG" id="COG5518">
    <property type="taxonomic scope" value="Bacteria"/>
</dbReference>
<dbReference type="KEGG" id="hoh:Hoch_0645"/>
<dbReference type="Proteomes" id="UP000001880">
    <property type="component" value="Chromosome"/>
</dbReference>
<dbReference type="EMBL" id="CP001804">
    <property type="protein sequence ID" value="ACY13277.1"/>
    <property type="molecule type" value="Genomic_DNA"/>
</dbReference>
<dbReference type="HOGENOM" id="CLU_407593_0_0_7"/>
<accession>D0LLR0</accession>
<feature type="region of interest" description="Disordered" evidence="2">
    <location>
        <begin position="579"/>
        <end position="615"/>
    </location>
</feature>
<evidence type="ECO:0000256" key="1">
    <source>
        <dbReference type="ARBA" id="ARBA00006799"/>
    </source>
</evidence>
<dbReference type="InterPro" id="IPR006944">
    <property type="entry name" value="Phage/GTA_portal"/>
</dbReference>
<proteinExistence type="inferred from homology"/>
<evidence type="ECO:0000313" key="4">
    <source>
        <dbReference type="Proteomes" id="UP000001880"/>
    </source>
</evidence>
<feature type="compositionally biased region" description="Acidic residues" evidence="2">
    <location>
        <begin position="583"/>
        <end position="595"/>
    </location>
</feature>
<evidence type="ECO:0000256" key="2">
    <source>
        <dbReference type="SAM" id="MobiDB-lite"/>
    </source>
</evidence>
<dbReference type="STRING" id="502025.Hoch_0645"/>
<name>D0LLR0_HALO1</name>
<comment type="similarity">
    <text evidence="1">Belongs to the phage portal family. PBSX subfamily.</text>
</comment>
<dbReference type="AlphaFoldDB" id="D0LLR0"/>
<dbReference type="OrthoDB" id="2756373at2"/>
<dbReference type="InterPro" id="IPR006430">
    <property type="entry name" value="Phage_portal_PBSX"/>
</dbReference>
<sequence length="615" mass="69174">MSESTHAHALDAQRRDLLKAVVVGTHAERPAMRASSEAADGVFVAAGALEPPYDPEALCLLMEHSSALRPNVDAYATNIDGFGHRLEPAIDFDAEDADERVAGCIALERMAARERGELGANDAIDPTPDEVSARKRELQQLARFERARLESFFDFCCFDHSFVHLRRRTRQDLEVCGNAFWEVLRDGRGEIARLVYVPAHSVRLLPLDRQPVEVRDHVRVSPVSLEPVPTRRRLRRYVQFQGSGRVFFQAFGDPRVLSRRTGRVFPDLEALREADPSDGPATELLHFAVHSPRSPYGVPRWVGALLSVLGSRQMEEVNFLYFDNKSVPPLALLVSGGRLSETSIPRIERFIEENLKGKANFHKVLILEAEGAGAGDSARAKIELRPLTDAQQQDALFQNYDERNIDKVGAAFRLPRLLRGESKDYNRSVADAQLRFAEDQVFQPERDEFDYFMNRRVLADMGIRFWRFRSQTPVTRDPERMTGMVEKLVRVGVLTPEEGRLLAADIFNRDLRKIGDDWTKRPITLTLAGIQTHAIGEPAAGMEKRGLIDDARALVRLRAELDAEEDRLAHARLELARRYQADGDSDGDGDGDGDGETERVAVPAGEFTTWFEETE</sequence>
<keyword evidence="4" id="KW-1185">Reference proteome</keyword>
<gene>
    <name evidence="3" type="ordered locus">Hoch_0645</name>
</gene>